<organism evidence="2 3">
    <name type="scientific">Cryobacterium frigoriphilum</name>
    <dbReference type="NCBI Taxonomy" id="1259150"/>
    <lineage>
        <taxon>Bacteria</taxon>
        <taxon>Bacillati</taxon>
        <taxon>Actinomycetota</taxon>
        <taxon>Actinomycetes</taxon>
        <taxon>Micrococcales</taxon>
        <taxon>Microbacteriaceae</taxon>
        <taxon>Cryobacterium</taxon>
    </lineage>
</organism>
<dbReference type="EMBL" id="SOHE01000016">
    <property type="protein sequence ID" value="TFD54560.1"/>
    <property type="molecule type" value="Genomic_DNA"/>
</dbReference>
<feature type="transmembrane region" description="Helical" evidence="1">
    <location>
        <begin position="29"/>
        <end position="48"/>
    </location>
</feature>
<dbReference type="OrthoDB" id="5110635at2"/>
<proteinExistence type="predicted"/>
<comment type="caution">
    <text evidence="2">The sequence shown here is derived from an EMBL/GenBank/DDBJ whole genome shotgun (WGS) entry which is preliminary data.</text>
</comment>
<reference evidence="2 3" key="1">
    <citation type="submission" date="2019-03" db="EMBL/GenBank/DDBJ databases">
        <title>Genomics of glacier-inhabiting Cryobacterium strains.</title>
        <authorList>
            <person name="Liu Q."/>
            <person name="Xin Y.-H."/>
        </authorList>
    </citation>
    <scope>NUCLEOTIDE SEQUENCE [LARGE SCALE GENOMIC DNA]</scope>
    <source>
        <strain evidence="2 3">Hh14</strain>
    </source>
</reference>
<dbReference type="AlphaFoldDB" id="A0A4R9A998"/>
<dbReference type="RefSeq" id="WP_134518233.1">
    <property type="nucleotide sequence ID" value="NZ_SOHE01000016.1"/>
</dbReference>
<protein>
    <submittedName>
        <fullName evidence="2">Uncharacterized protein</fullName>
    </submittedName>
</protein>
<evidence type="ECO:0000313" key="2">
    <source>
        <dbReference type="EMBL" id="TFD54560.1"/>
    </source>
</evidence>
<sequence>MDTLPAHLHDTYIARYAPGLAAKYRRNHFILAGAMIAVLLAGLVFTILGEVGTGIYVTIGVMMVAFPSLLLISGRELETRWSSDDRLAIAIGEAGVVLPCLGLIGWSELTSIVVYDNSLAYRKRSLGATTTKMMGLDMPMYVDFHVADSEALLVREANPGASNPRGLRRVADRNLKFTGFKGVQGEGMLDPTFQSAVRVLVAEAESRGIPVEIRVPANVDTYRR</sequence>
<keyword evidence="1" id="KW-0472">Membrane</keyword>
<keyword evidence="3" id="KW-1185">Reference proteome</keyword>
<gene>
    <name evidence="2" type="ORF">E3T55_03860</name>
</gene>
<keyword evidence="1" id="KW-0812">Transmembrane</keyword>
<dbReference type="Proteomes" id="UP000297447">
    <property type="component" value="Unassembled WGS sequence"/>
</dbReference>
<evidence type="ECO:0000256" key="1">
    <source>
        <dbReference type="SAM" id="Phobius"/>
    </source>
</evidence>
<evidence type="ECO:0000313" key="3">
    <source>
        <dbReference type="Proteomes" id="UP000297447"/>
    </source>
</evidence>
<keyword evidence="1" id="KW-1133">Transmembrane helix</keyword>
<feature type="transmembrane region" description="Helical" evidence="1">
    <location>
        <begin position="54"/>
        <end position="74"/>
    </location>
</feature>
<feature type="transmembrane region" description="Helical" evidence="1">
    <location>
        <begin position="86"/>
        <end position="106"/>
    </location>
</feature>
<accession>A0A4R9A998</accession>
<name>A0A4R9A998_9MICO</name>